<feature type="compositionally biased region" description="Pro residues" evidence="1">
    <location>
        <begin position="352"/>
        <end position="363"/>
    </location>
</feature>
<feature type="compositionally biased region" description="Basic and acidic residues" evidence="1">
    <location>
        <begin position="121"/>
        <end position="137"/>
    </location>
</feature>
<feature type="region of interest" description="Disordered" evidence="1">
    <location>
        <begin position="100"/>
        <end position="239"/>
    </location>
</feature>
<evidence type="ECO:0000313" key="2">
    <source>
        <dbReference type="EMBL" id="RKO90982.1"/>
    </source>
</evidence>
<evidence type="ECO:0000256" key="1">
    <source>
        <dbReference type="SAM" id="MobiDB-lite"/>
    </source>
</evidence>
<keyword evidence="3" id="KW-1185">Reference proteome</keyword>
<organism evidence="2 3">
    <name type="scientific">Blyttiomyces helicus</name>
    <dbReference type="NCBI Taxonomy" id="388810"/>
    <lineage>
        <taxon>Eukaryota</taxon>
        <taxon>Fungi</taxon>
        <taxon>Fungi incertae sedis</taxon>
        <taxon>Chytridiomycota</taxon>
        <taxon>Chytridiomycota incertae sedis</taxon>
        <taxon>Chytridiomycetes</taxon>
        <taxon>Chytridiomycetes incertae sedis</taxon>
        <taxon>Blyttiomyces</taxon>
    </lineage>
</organism>
<name>A0A4P9WF05_9FUNG</name>
<protein>
    <submittedName>
        <fullName evidence="2">Uncharacterized protein</fullName>
    </submittedName>
</protein>
<accession>A0A4P9WF05</accession>
<feature type="compositionally biased region" description="Low complexity" evidence="1">
    <location>
        <begin position="211"/>
        <end position="224"/>
    </location>
</feature>
<proteinExistence type="predicted"/>
<dbReference type="Proteomes" id="UP000269721">
    <property type="component" value="Unassembled WGS sequence"/>
</dbReference>
<feature type="compositionally biased region" description="Pro residues" evidence="1">
    <location>
        <begin position="166"/>
        <end position="175"/>
    </location>
</feature>
<sequence length="462" mass="49831">MDIQWVAQHRAAGSREGKAGAAACEPLAARATDTPRRFFVNSVHRSTVNQAFLRQQDDTTPETLVTTQSEWTSTTRKTKRKRKTALAASQLTTNPLTLRRCDKDVEEDPGGISCTRRSVRRDRDSETPLKKHEEEKGTTCNPTDLLPAPFQEHPSTPKKMSFTPQHQPPTNPQNSPPAAADTRGGPPPADPNTRSTPYIGHDPPPPPIDPYPTGALNSPRLATPRDPPPPLPTYTRPARSDERLPGIAMLNAPLPMPKPAAVVPFPFAGGVGVGVGGGGGVGGGAYSGRVVEYLGCLREDFAFLEGRLEEVTRDRNELQAHYTKVGECLSWGKGEECAAAAYAYMKNSSPFDRPPPHPVPPNGVLPQQRTPPPKRHKQQIPGYHHSAAAAPQRTHSQGPPIIPPPIDHPNLTHSIPSHEALPPVPGNERAALSNRGSGRLKAPRSALEKTRQGEGPGSQTTM</sequence>
<dbReference type="EMBL" id="KZ995285">
    <property type="protein sequence ID" value="RKO90982.1"/>
    <property type="molecule type" value="Genomic_DNA"/>
</dbReference>
<feature type="region of interest" description="Disordered" evidence="1">
    <location>
        <begin position="349"/>
        <end position="462"/>
    </location>
</feature>
<evidence type="ECO:0000313" key="3">
    <source>
        <dbReference type="Proteomes" id="UP000269721"/>
    </source>
</evidence>
<dbReference type="AlphaFoldDB" id="A0A4P9WF05"/>
<gene>
    <name evidence="2" type="ORF">BDK51DRAFT_37129</name>
</gene>
<reference evidence="3" key="1">
    <citation type="journal article" date="2018" name="Nat. Microbiol.">
        <title>Leveraging single-cell genomics to expand the fungal tree of life.</title>
        <authorList>
            <person name="Ahrendt S.R."/>
            <person name="Quandt C.A."/>
            <person name="Ciobanu D."/>
            <person name="Clum A."/>
            <person name="Salamov A."/>
            <person name="Andreopoulos B."/>
            <person name="Cheng J.F."/>
            <person name="Woyke T."/>
            <person name="Pelin A."/>
            <person name="Henrissat B."/>
            <person name="Reynolds N.K."/>
            <person name="Benny G.L."/>
            <person name="Smith M.E."/>
            <person name="James T.Y."/>
            <person name="Grigoriev I.V."/>
        </authorList>
    </citation>
    <scope>NUCLEOTIDE SEQUENCE [LARGE SCALE GENOMIC DNA]</scope>
</reference>